<reference evidence="3 4" key="1">
    <citation type="submission" date="2017-04" db="EMBL/GenBank/DDBJ databases">
        <authorList>
            <person name="Afonso C.L."/>
            <person name="Miller P.J."/>
            <person name="Scott M.A."/>
            <person name="Spackman E."/>
            <person name="Goraichik I."/>
            <person name="Dimitrov K.M."/>
            <person name="Suarez D.L."/>
            <person name="Swayne D.E."/>
        </authorList>
    </citation>
    <scope>NUCLEOTIDE SEQUENCE [LARGE SCALE GENOMIC DNA]</scope>
    <source>
        <strain evidence="3 4">DSM 26133</strain>
    </source>
</reference>
<dbReference type="InterPro" id="IPR032534">
    <property type="entry name" value="EcxA_zinc-bd"/>
</dbReference>
<dbReference type="Gene3D" id="3.40.390.10">
    <property type="entry name" value="Collagenase (Catalytic Domain)"/>
    <property type="match status" value="1"/>
</dbReference>
<dbReference type="InterPro" id="IPR024079">
    <property type="entry name" value="MetalloPept_cat_dom_sf"/>
</dbReference>
<dbReference type="RefSeq" id="WP_084372063.1">
    <property type="nucleotide sequence ID" value="NZ_FWYF01000001.1"/>
</dbReference>
<dbReference type="SUPFAM" id="SSF55486">
    <property type="entry name" value="Metalloproteases ('zincins'), catalytic domain"/>
    <property type="match status" value="1"/>
</dbReference>
<evidence type="ECO:0008006" key="5">
    <source>
        <dbReference type="Google" id="ProtNLM"/>
    </source>
</evidence>
<dbReference type="Pfam" id="PF17148">
    <property type="entry name" value="DUF5117"/>
    <property type="match status" value="1"/>
</dbReference>
<dbReference type="OrthoDB" id="9776599at2"/>
<dbReference type="GO" id="GO:0008237">
    <property type="term" value="F:metallopeptidase activity"/>
    <property type="evidence" value="ECO:0007669"/>
    <property type="project" value="InterPro"/>
</dbReference>
<dbReference type="EMBL" id="FWYF01000001">
    <property type="protein sequence ID" value="SMD33025.1"/>
    <property type="molecule type" value="Genomic_DNA"/>
</dbReference>
<dbReference type="InterPro" id="IPR034032">
    <property type="entry name" value="Zn_MMP-like_bac"/>
</dbReference>
<organism evidence="3 4">
    <name type="scientific">Reichenbachiella faecimaris</name>
    <dbReference type="NCBI Taxonomy" id="692418"/>
    <lineage>
        <taxon>Bacteria</taxon>
        <taxon>Pseudomonadati</taxon>
        <taxon>Bacteroidota</taxon>
        <taxon>Cytophagia</taxon>
        <taxon>Cytophagales</taxon>
        <taxon>Reichenbachiellaceae</taxon>
        <taxon>Reichenbachiella</taxon>
    </lineage>
</organism>
<evidence type="ECO:0000259" key="2">
    <source>
        <dbReference type="Pfam" id="PF17148"/>
    </source>
</evidence>
<keyword evidence="4" id="KW-1185">Reference proteome</keyword>
<dbReference type="Pfam" id="PF16313">
    <property type="entry name" value="DUF4953"/>
    <property type="match status" value="1"/>
</dbReference>
<feature type="domain" description="EcxA zinc-binding" evidence="1">
    <location>
        <begin position="403"/>
        <end position="712"/>
    </location>
</feature>
<dbReference type="PANTHER" id="PTHR38478">
    <property type="entry name" value="PEPTIDASE M1A AND M12B"/>
    <property type="match status" value="1"/>
</dbReference>
<feature type="domain" description="DUF5117" evidence="2">
    <location>
        <begin position="85"/>
        <end position="277"/>
    </location>
</feature>
<accession>A0A1W2G8L2</accession>
<dbReference type="InterPro" id="IPR033413">
    <property type="entry name" value="DUF5117"/>
</dbReference>
<dbReference type="PANTHER" id="PTHR38478:SF1">
    <property type="entry name" value="ZINC DEPENDENT METALLOPROTEASE DOMAIN LIPOPROTEIN"/>
    <property type="match status" value="1"/>
</dbReference>
<sequence length="814" mass="90524">MKLSYIFAILTLMCLDATCQKRKKEKPSESSDVMTEHISHGFIDYAVDNATDRLYLYVSRLEEEFLYLPSLSSGLGSNDIGLDRGQLSSEKVVKFTKAGNKLLLIQPNYSFRAISDNTDETRAVKEAFAQSVIAGFEIIESTNGIYKIDITDFIIRDAVGISQTLARTNQGKYQLDKSRSALNTERLKNFPKNTELDAILTLVGEPKDDWIHSVTPSAEVVTVTVHHSFVALPDGNYQKRKFDPRAGYYGIAYADYATPIGDPLLKKFTCRHRLVKKDPEAAQSEAVEPIIYYLDRGAPEPIRSALLEGASWWNQAFEAAGFKDAFQVQLLPEGIDPMDARYNIIQWVHRSTRGWSYGASVVDPRTGEIIKGHVTLGSLRVRQDYLIAEGLLSPYSNDSAVNPAMKQMALARLRQLSAHEVGHTLGLAHSYASSAEGRASVMDYPHPKIDLIDGEISLDSAYDYKIGAWDKVAIAYGYTQFPENTNEEDALNDIIAKSLANGLTFLSDQDARPTGGSHPFAHLWDNGKNPAKELSHLMTVRSIALENLGANTIQNGVPYAHLEEVLVPIYFLHRYQVEATVKLIGGRNYRYALKGDGQLVTQVVPGVSQVHAIDELLKTVQPQALGFPEKLLNLLPPRPLHESRTNELIKLRTSPNFDALGAAETAADFTFGLMLNPRRVSRMIEYYSRDASQPGLEFLLNKMLAATWFQKPQTGYFGEIQHVVNLSLLNHLMQLATSNQTNPQANAMAYQAIQKLKTNLTSKSPAHDKGTMANRKYALELIHQFHDDPSDFEVKSAQEIPAGSPIGMDFSCGF</sequence>
<dbReference type="CDD" id="cd04276">
    <property type="entry name" value="ZnMc_MMP_like_2"/>
    <property type="match status" value="1"/>
</dbReference>
<dbReference type="Proteomes" id="UP000192472">
    <property type="component" value="Unassembled WGS sequence"/>
</dbReference>
<protein>
    <recommendedName>
        <fullName evidence="5">Peptidase</fullName>
    </recommendedName>
</protein>
<dbReference type="STRING" id="692418.SAMN04488029_1388"/>
<evidence type="ECO:0000313" key="3">
    <source>
        <dbReference type="EMBL" id="SMD33025.1"/>
    </source>
</evidence>
<name>A0A1W2G8L2_REIFA</name>
<gene>
    <name evidence="3" type="ORF">SAMN04488029_1388</name>
</gene>
<proteinExistence type="predicted"/>
<evidence type="ECO:0000259" key="1">
    <source>
        <dbReference type="Pfam" id="PF16313"/>
    </source>
</evidence>
<dbReference type="AlphaFoldDB" id="A0A1W2G8L2"/>
<evidence type="ECO:0000313" key="4">
    <source>
        <dbReference type="Proteomes" id="UP000192472"/>
    </source>
</evidence>